<evidence type="ECO:0000313" key="3">
    <source>
        <dbReference type="Proteomes" id="UP000007148"/>
    </source>
</evidence>
<gene>
    <name evidence="2" type="ORF">PIIN_10323</name>
</gene>
<evidence type="ECO:0000256" key="1">
    <source>
        <dbReference type="SAM" id="MobiDB-lite"/>
    </source>
</evidence>
<feature type="compositionally biased region" description="Basic and acidic residues" evidence="1">
    <location>
        <begin position="233"/>
        <end position="242"/>
    </location>
</feature>
<protein>
    <submittedName>
        <fullName evidence="2">Uncharacterized protein</fullName>
    </submittedName>
</protein>
<keyword evidence="3" id="KW-1185">Reference proteome</keyword>
<dbReference type="HOGENOM" id="CLU_1016045_0_0_1"/>
<organism evidence="2 3">
    <name type="scientific">Serendipita indica (strain DSM 11827)</name>
    <name type="common">Root endophyte fungus</name>
    <name type="synonym">Piriformospora indica</name>
    <dbReference type="NCBI Taxonomy" id="1109443"/>
    <lineage>
        <taxon>Eukaryota</taxon>
        <taxon>Fungi</taxon>
        <taxon>Dikarya</taxon>
        <taxon>Basidiomycota</taxon>
        <taxon>Agaricomycotina</taxon>
        <taxon>Agaricomycetes</taxon>
        <taxon>Sebacinales</taxon>
        <taxon>Serendipitaceae</taxon>
        <taxon>Serendipita</taxon>
    </lineage>
</organism>
<dbReference type="Proteomes" id="UP000007148">
    <property type="component" value="Unassembled WGS sequence"/>
</dbReference>
<dbReference type="EMBL" id="CAFZ01000700">
    <property type="protein sequence ID" value="CCA76327.1"/>
    <property type="molecule type" value="Genomic_DNA"/>
</dbReference>
<name>G4TYD4_SERID</name>
<feature type="region of interest" description="Disordered" evidence="1">
    <location>
        <begin position="230"/>
        <end position="251"/>
    </location>
</feature>
<proteinExistence type="predicted"/>
<feature type="region of interest" description="Disordered" evidence="1">
    <location>
        <begin position="69"/>
        <end position="96"/>
    </location>
</feature>
<dbReference type="AlphaFoldDB" id="G4TYD4"/>
<accession>G4TYD4</accession>
<dbReference type="InParanoid" id="G4TYD4"/>
<evidence type="ECO:0000313" key="2">
    <source>
        <dbReference type="EMBL" id="CCA76327.1"/>
    </source>
</evidence>
<sequence length="274" mass="30920">MTSSFKQVVASLSPNLSPRTLLELDSVKRCRSADSTPHKNPFEGIPAVARKDQIRVYHDPNVMINFYGAHLEPRRPPTPKSAPAPRSYRARPKKKNKLSKEDCDILFLAYDISLPPHIFADEGTNAQRRRLDFASPREQEEHTRQFTNGIREAQREQLTRPITRKPRPFLLPAVSLQGYRTELKEENANASDGERDLLSCPASPDPSSAFRPNYGGFLEPLGDSRAQFTQSTHELKTPENRRTRVGAQSKFDGTYSPGIGVGRVIRKRSITPLF</sequence>
<comment type="caution">
    <text evidence="2">The sequence shown here is derived from an EMBL/GenBank/DDBJ whole genome shotgun (WGS) entry which is preliminary data.</text>
</comment>
<reference evidence="2 3" key="1">
    <citation type="journal article" date="2011" name="PLoS Pathog.">
        <title>Endophytic Life Strategies Decoded by Genome and Transcriptome Analyses of the Mutualistic Root Symbiont Piriformospora indica.</title>
        <authorList>
            <person name="Zuccaro A."/>
            <person name="Lahrmann U."/>
            <person name="Guldener U."/>
            <person name="Langen G."/>
            <person name="Pfiffi S."/>
            <person name="Biedenkopf D."/>
            <person name="Wong P."/>
            <person name="Samans B."/>
            <person name="Grimm C."/>
            <person name="Basiewicz M."/>
            <person name="Murat C."/>
            <person name="Martin F."/>
            <person name="Kogel K.H."/>
        </authorList>
    </citation>
    <scope>NUCLEOTIDE SEQUENCE [LARGE SCALE GENOMIC DNA]</scope>
    <source>
        <strain evidence="2 3">DSM 11827</strain>
    </source>
</reference>